<dbReference type="InterPro" id="IPR019734">
    <property type="entry name" value="TPR_rpt"/>
</dbReference>
<dbReference type="SUPFAM" id="SSF48452">
    <property type="entry name" value="TPR-like"/>
    <property type="match status" value="1"/>
</dbReference>
<proteinExistence type="predicted"/>
<keyword evidence="1" id="KW-1133">Transmembrane helix</keyword>
<evidence type="ECO:0000256" key="1">
    <source>
        <dbReference type="SAM" id="Phobius"/>
    </source>
</evidence>
<feature type="transmembrane region" description="Helical" evidence="1">
    <location>
        <begin position="12"/>
        <end position="36"/>
    </location>
</feature>
<dbReference type="SMART" id="SM00028">
    <property type="entry name" value="TPR"/>
    <property type="match status" value="3"/>
</dbReference>
<accession>A0AAU8LPR5</accession>
<dbReference type="AlphaFoldDB" id="A0AAU8LPR5"/>
<name>A0AAU8LPR5_9BACT</name>
<dbReference type="InterPro" id="IPR011990">
    <property type="entry name" value="TPR-like_helical_dom_sf"/>
</dbReference>
<keyword evidence="1" id="KW-0812">Transmembrane</keyword>
<reference evidence="2" key="1">
    <citation type="journal article" date="2024" name="Syst. Appl. Microbiol.">
        <title>First single-strain enrichments of Electrothrix cable bacteria, description of E. aestuarii sp. nov. and E. rattekaaiensis sp. nov., and proposal of a cable bacteria taxonomy following the rules of the SeqCode.</title>
        <authorList>
            <person name="Plum-Jensen L.E."/>
            <person name="Schramm A."/>
            <person name="Marshall I.P.G."/>
        </authorList>
    </citation>
    <scope>NUCLEOTIDE SEQUENCE</scope>
    <source>
        <strain evidence="2">Rat1</strain>
    </source>
</reference>
<protein>
    <submittedName>
        <fullName evidence="2">Tetratricopeptide repeat protein</fullName>
    </submittedName>
</protein>
<dbReference type="Gene3D" id="1.25.40.10">
    <property type="entry name" value="Tetratricopeptide repeat domain"/>
    <property type="match status" value="1"/>
</dbReference>
<organism evidence="2">
    <name type="scientific">Candidatus Electrothrix aestuarii</name>
    <dbReference type="NCBI Taxonomy" id="3062594"/>
    <lineage>
        <taxon>Bacteria</taxon>
        <taxon>Pseudomonadati</taxon>
        <taxon>Thermodesulfobacteriota</taxon>
        <taxon>Desulfobulbia</taxon>
        <taxon>Desulfobulbales</taxon>
        <taxon>Desulfobulbaceae</taxon>
        <taxon>Candidatus Electrothrix</taxon>
    </lineage>
</organism>
<dbReference type="KEGG" id="eaj:Q3M24_13190"/>
<reference evidence="2" key="2">
    <citation type="submission" date="2024-06" db="EMBL/GenBank/DDBJ databases">
        <authorList>
            <person name="Plum-Jensen L.E."/>
            <person name="Schramm A."/>
            <person name="Marshall I.P.G."/>
        </authorList>
    </citation>
    <scope>NUCLEOTIDE SEQUENCE</scope>
    <source>
        <strain evidence="2">Rat1</strain>
    </source>
</reference>
<sequence length="247" mass="27507">MIDIFYIYAAIYKLAVIGAGFGCVVMGYRLFVLGVMPQSGSDIDVQYRETRLTAKNAAPGTIFAFVGLAMILAMLIQGVPERKTVHEKSTQRIGETGQTGTMRENSAEIIDLEKTTVTTRSDSEDIFAVMERGKQFEQSDQFDKAIEIYLEPLKNENLSLKDAAEPLRSLAAVYLKQGRYDEASAFAWLADQSAPENAEGLALIARIEFHRGNYARAEEKISQAAYIDSTFGAERDELKDKIRNQKP</sequence>
<feature type="transmembrane region" description="Helical" evidence="1">
    <location>
        <begin position="56"/>
        <end position="76"/>
    </location>
</feature>
<gene>
    <name evidence="2" type="ORF">Q3M24_13190</name>
</gene>
<dbReference type="EMBL" id="CP159373">
    <property type="protein sequence ID" value="XCN71266.1"/>
    <property type="molecule type" value="Genomic_DNA"/>
</dbReference>
<evidence type="ECO:0000313" key="2">
    <source>
        <dbReference type="EMBL" id="XCN71266.1"/>
    </source>
</evidence>
<keyword evidence="1" id="KW-0472">Membrane</keyword>